<protein>
    <submittedName>
        <fullName evidence="1">Uncharacterized protein</fullName>
    </submittedName>
</protein>
<reference evidence="1 2" key="1">
    <citation type="journal article" date="2013" name="Genome Announc.">
        <title>Complete Genome Sequence of the Carbazole Degrader Pseudomonas resinovorans Strain CA10 (NBRC 106553).</title>
        <authorList>
            <person name="Shintani M."/>
            <person name="Hosoyama A."/>
            <person name="Ohji S."/>
            <person name="Tsuchikane K."/>
            <person name="Takarada H."/>
            <person name="Yamazoe A."/>
            <person name="Fujita N."/>
            <person name="Nojiri H."/>
        </authorList>
    </citation>
    <scope>NUCLEOTIDE SEQUENCE [LARGE SCALE GENOMIC DNA]</scope>
    <source>
        <strain evidence="1 2">NBRC 106553</strain>
    </source>
</reference>
<gene>
    <name evidence="1" type="ORF">PCA10_14480</name>
</gene>
<sequence length="90" mass="9134">MQSRACRPDSLTTVSSSNQPLAVQAHLPALVVAELAEQARVEVGIEQAAQVAAGKPGFMADEEGAQLAAVAEEGARGDLGKVHDGTPSIG</sequence>
<accession>S6AGJ5</accession>
<dbReference type="EMBL" id="AP013068">
    <property type="protein sequence ID" value="BAN47180.1"/>
    <property type="molecule type" value="Genomic_DNA"/>
</dbReference>
<dbReference type="AlphaFoldDB" id="S6AGJ5"/>
<evidence type="ECO:0000313" key="2">
    <source>
        <dbReference type="Proteomes" id="UP000015503"/>
    </source>
</evidence>
<dbReference type="HOGENOM" id="CLU_2438522_0_0_6"/>
<name>S6AGJ5_METRE</name>
<proteinExistence type="predicted"/>
<keyword evidence="2" id="KW-1185">Reference proteome</keyword>
<dbReference type="Proteomes" id="UP000015503">
    <property type="component" value="Chromosome"/>
</dbReference>
<evidence type="ECO:0000313" key="1">
    <source>
        <dbReference type="EMBL" id="BAN47180.1"/>
    </source>
</evidence>
<organism evidence="1 2">
    <name type="scientific">Metapseudomonas resinovorans NBRC 106553</name>
    <dbReference type="NCBI Taxonomy" id="1245471"/>
    <lineage>
        <taxon>Bacteria</taxon>
        <taxon>Pseudomonadati</taxon>
        <taxon>Pseudomonadota</taxon>
        <taxon>Gammaproteobacteria</taxon>
        <taxon>Pseudomonadales</taxon>
        <taxon>Pseudomonadaceae</taxon>
        <taxon>Metapseudomonas</taxon>
    </lineage>
</organism>
<dbReference type="KEGG" id="pre:PCA10_14480"/>